<dbReference type="AlphaFoldDB" id="A0A1J1J0X8"/>
<proteinExistence type="predicted"/>
<keyword evidence="2" id="KW-1185">Reference proteome</keyword>
<sequence length="107" mass="12356">MEFKLYRRVSGEITVSRGIEMTSLLIGLPGFEVLTEAMKSDVDTDELARKEDKDFHDIGKILQQSAFNSLDSKHRNITRQHTVQDELQTLADDQAEETICFKCYHMF</sequence>
<gene>
    <name evidence="1" type="ORF">CLUMA_CG019293</name>
</gene>
<organism evidence="1 2">
    <name type="scientific">Clunio marinus</name>
    <dbReference type="NCBI Taxonomy" id="568069"/>
    <lineage>
        <taxon>Eukaryota</taxon>
        <taxon>Metazoa</taxon>
        <taxon>Ecdysozoa</taxon>
        <taxon>Arthropoda</taxon>
        <taxon>Hexapoda</taxon>
        <taxon>Insecta</taxon>
        <taxon>Pterygota</taxon>
        <taxon>Neoptera</taxon>
        <taxon>Endopterygota</taxon>
        <taxon>Diptera</taxon>
        <taxon>Nematocera</taxon>
        <taxon>Chironomoidea</taxon>
        <taxon>Chironomidae</taxon>
        <taxon>Clunio</taxon>
    </lineage>
</organism>
<accession>A0A1J1J0X8</accession>
<evidence type="ECO:0000313" key="2">
    <source>
        <dbReference type="Proteomes" id="UP000183832"/>
    </source>
</evidence>
<dbReference type="EMBL" id="CVRI01000066">
    <property type="protein sequence ID" value="CRL05992.1"/>
    <property type="molecule type" value="Genomic_DNA"/>
</dbReference>
<evidence type="ECO:0000313" key="1">
    <source>
        <dbReference type="EMBL" id="CRL05992.1"/>
    </source>
</evidence>
<dbReference type="Proteomes" id="UP000183832">
    <property type="component" value="Unassembled WGS sequence"/>
</dbReference>
<reference evidence="1 2" key="1">
    <citation type="submission" date="2015-04" db="EMBL/GenBank/DDBJ databases">
        <authorList>
            <person name="Syromyatnikov M.Y."/>
            <person name="Popov V.N."/>
        </authorList>
    </citation>
    <scope>NUCLEOTIDE SEQUENCE [LARGE SCALE GENOMIC DNA]</scope>
</reference>
<name>A0A1J1J0X8_9DIPT</name>
<protein>
    <submittedName>
        <fullName evidence="1">CLUMA_CG019293, isoform A</fullName>
    </submittedName>
</protein>